<gene>
    <name evidence="1" type="ORF">H8706_10490</name>
</gene>
<protein>
    <submittedName>
        <fullName evidence="1">Uncharacterized protein</fullName>
    </submittedName>
</protein>
<comment type="caution">
    <text evidence="1">The sequence shown here is derived from an EMBL/GenBank/DDBJ whole genome shotgun (WGS) entry which is preliminary data.</text>
</comment>
<evidence type="ECO:0000313" key="1">
    <source>
        <dbReference type="EMBL" id="MBC8597288.1"/>
    </source>
</evidence>
<dbReference type="Proteomes" id="UP000647416">
    <property type="component" value="Unassembled WGS sequence"/>
</dbReference>
<name>A0A926F7M2_9FIRM</name>
<dbReference type="RefSeq" id="WP_262432601.1">
    <property type="nucleotide sequence ID" value="NZ_JACRTE010000020.1"/>
</dbReference>
<dbReference type="EMBL" id="JACRTE010000020">
    <property type="protein sequence ID" value="MBC8597288.1"/>
    <property type="molecule type" value="Genomic_DNA"/>
</dbReference>
<organism evidence="1 2">
    <name type="scientific">Qingrenia yutianensis</name>
    <dbReference type="NCBI Taxonomy" id="2763676"/>
    <lineage>
        <taxon>Bacteria</taxon>
        <taxon>Bacillati</taxon>
        <taxon>Bacillota</taxon>
        <taxon>Clostridia</taxon>
        <taxon>Eubacteriales</taxon>
        <taxon>Oscillospiraceae</taxon>
        <taxon>Qingrenia</taxon>
    </lineage>
</organism>
<evidence type="ECO:0000313" key="2">
    <source>
        <dbReference type="Proteomes" id="UP000647416"/>
    </source>
</evidence>
<reference evidence="1" key="1">
    <citation type="submission" date="2020-08" db="EMBL/GenBank/DDBJ databases">
        <title>Genome public.</title>
        <authorList>
            <person name="Liu C."/>
            <person name="Sun Q."/>
        </authorList>
    </citation>
    <scope>NUCLEOTIDE SEQUENCE</scope>
    <source>
        <strain evidence="1">NSJ-50</strain>
    </source>
</reference>
<keyword evidence="2" id="KW-1185">Reference proteome</keyword>
<dbReference type="AlphaFoldDB" id="A0A926F7M2"/>
<proteinExistence type="predicted"/>
<accession>A0A926F7M2</accession>
<sequence length="141" mass="16749">MDVTVKSNIDFTKLIRTCKSDDLWFWGAKEWHRLTRDYVPKRDGNLNRLVTLKPKQIIYRSPYSAYIYYGKKMVDPVYKKGGFTPDGINFWSRKGVKKIKTNENLKIANGYSRWDVKAIEEKKDDLLVKSMEKFINKKMEE</sequence>